<evidence type="ECO:0000256" key="2">
    <source>
        <dbReference type="ARBA" id="ARBA00022643"/>
    </source>
</evidence>
<dbReference type="Proteomes" id="UP001237448">
    <property type="component" value="Unassembled WGS sequence"/>
</dbReference>
<dbReference type="GO" id="GO:0051213">
    <property type="term" value="F:dioxygenase activity"/>
    <property type="evidence" value="ECO:0007669"/>
    <property type="project" value="UniProtKB-KW"/>
</dbReference>
<evidence type="ECO:0000256" key="1">
    <source>
        <dbReference type="ARBA" id="ARBA00022630"/>
    </source>
</evidence>
<reference evidence="4 5" key="1">
    <citation type="submission" date="2023-07" db="EMBL/GenBank/DDBJ databases">
        <title>Genomic Encyclopedia of Type Strains, Phase IV (KMG-IV): sequencing the most valuable type-strain genomes for metagenomic binning, comparative biology and taxonomic classification.</title>
        <authorList>
            <person name="Goeker M."/>
        </authorList>
    </citation>
    <scope>NUCLEOTIDE SEQUENCE [LARGE SCALE GENOMIC DNA]</scope>
    <source>
        <strain evidence="4 5">DSM 5896</strain>
    </source>
</reference>
<name>A0ABU0FDY1_9HYPH</name>
<keyword evidence="3" id="KW-0560">Oxidoreductase</keyword>
<sequence>MSAPLQTQACRLLGCDLPIVLAGMGGVARSELVGAVTLVGGFGFLGMAGEPAARIEREVAAVRAVTPRPFGVNLIPAATRPALLDEEVSACIALGVHAVMLFWTLDEKVVARFRDAGILVACQVGSRVEAQAAQQAGAGILVAQGVEAGGHVRGSLPLAKLLREVVPSSEVPVLAAGGIVDGRDLAAVLEAGAQGAVVGSAFLASPESFAHPYYKQRIVEAGAEDTVITDVFHIGWPIAAKMRVLRNSTTDRDRREAFQVPPVPIGMDDGQPVYRFSTAAPLRSTTGDLEAMALYAGKGVGRIDALMPAAARVEAMAAEAQAILAAKDRCRGSAAG</sequence>
<dbReference type="RefSeq" id="WP_307427285.1">
    <property type="nucleotide sequence ID" value="NZ_JAUSVK010000001.1"/>
</dbReference>
<proteinExistence type="predicted"/>
<keyword evidence="4" id="KW-0223">Dioxygenase</keyword>
<evidence type="ECO:0000256" key="3">
    <source>
        <dbReference type="ARBA" id="ARBA00023002"/>
    </source>
</evidence>
<dbReference type="PANTHER" id="PTHR32332">
    <property type="entry name" value="2-NITROPROPANE DIOXYGENASE"/>
    <property type="match status" value="1"/>
</dbReference>
<keyword evidence="1" id="KW-0285">Flavoprotein</keyword>
<gene>
    <name evidence="4" type="ORF">J3R73_002604</name>
</gene>
<keyword evidence="2" id="KW-0288">FMN</keyword>
<dbReference type="Gene3D" id="3.20.20.70">
    <property type="entry name" value="Aldolase class I"/>
    <property type="match status" value="1"/>
</dbReference>
<dbReference type="InterPro" id="IPR013785">
    <property type="entry name" value="Aldolase_TIM"/>
</dbReference>
<comment type="caution">
    <text evidence="4">The sequence shown here is derived from an EMBL/GenBank/DDBJ whole genome shotgun (WGS) entry which is preliminary data.</text>
</comment>
<dbReference type="PANTHER" id="PTHR32332:SF20">
    <property type="entry name" value="2-NITROPROPANE DIOXYGENASE-LIKE PROTEIN"/>
    <property type="match status" value="1"/>
</dbReference>
<dbReference type="CDD" id="cd04730">
    <property type="entry name" value="NPD_like"/>
    <property type="match status" value="1"/>
</dbReference>
<dbReference type="SUPFAM" id="SSF51412">
    <property type="entry name" value="Inosine monophosphate dehydrogenase (IMPDH)"/>
    <property type="match status" value="1"/>
</dbReference>
<protein>
    <submittedName>
        <fullName evidence="4">NAD(P)H-dependent flavin oxidoreductase YrpB (Nitropropane dioxygenase family)</fullName>
    </submittedName>
</protein>
<keyword evidence="5" id="KW-1185">Reference proteome</keyword>
<organism evidence="4 5">
    <name type="scientific">Labrys monachus</name>
    <dbReference type="NCBI Taxonomy" id="217067"/>
    <lineage>
        <taxon>Bacteria</taxon>
        <taxon>Pseudomonadati</taxon>
        <taxon>Pseudomonadota</taxon>
        <taxon>Alphaproteobacteria</taxon>
        <taxon>Hyphomicrobiales</taxon>
        <taxon>Xanthobacteraceae</taxon>
        <taxon>Labrys</taxon>
    </lineage>
</organism>
<dbReference type="Pfam" id="PF03060">
    <property type="entry name" value="NMO"/>
    <property type="match status" value="1"/>
</dbReference>
<accession>A0ABU0FDY1</accession>
<evidence type="ECO:0000313" key="5">
    <source>
        <dbReference type="Proteomes" id="UP001237448"/>
    </source>
</evidence>
<dbReference type="InterPro" id="IPR004136">
    <property type="entry name" value="NMO"/>
</dbReference>
<evidence type="ECO:0000313" key="4">
    <source>
        <dbReference type="EMBL" id="MDQ0392812.1"/>
    </source>
</evidence>
<dbReference type="EMBL" id="JAUSVK010000001">
    <property type="protein sequence ID" value="MDQ0392812.1"/>
    <property type="molecule type" value="Genomic_DNA"/>
</dbReference>